<dbReference type="Proteomes" id="UP000178796">
    <property type="component" value="Unassembled WGS sequence"/>
</dbReference>
<evidence type="ECO:0000313" key="2">
    <source>
        <dbReference type="EMBL" id="OGY98000.1"/>
    </source>
</evidence>
<sequence>MSKDTLVIDIETKNFFTDVGRDNFDAIDISVVGVYSYLRDEERCFGEHELGELAAWIEGTGRIVGFSINRYDIPILNRYVPTNLWSIERFDILDEIERVMGERISLNRLAKTNLGVGKNGHGSQAISLYQEGKIEELKAYCLQDVKVTKGLYDLLCAQKYLLVPNRASGELLRWECSPFQKLLV</sequence>
<dbReference type="AlphaFoldDB" id="A0A1G2CBF8"/>
<dbReference type="Pfam" id="PF13482">
    <property type="entry name" value="RNase_H_2"/>
    <property type="match status" value="1"/>
</dbReference>
<dbReference type="InterPro" id="IPR038720">
    <property type="entry name" value="YprB_RNase_H-like_dom"/>
</dbReference>
<dbReference type="InterPro" id="IPR036397">
    <property type="entry name" value="RNaseH_sf"/>
</dbReference>
<dbReference type="Gene3D" id="3.30.420.10">
    <property type="entry name" value="Ribonuclease H-like superfamily/Ribonuclease H"/>
    <property type="match status" value="1"/>
</dbReference>
<gene>
    <name evidence="2" type="ORF">A3E09_00495</name>
</gene>
<reference evidence="2 3" key="1">
    <citation type="journal article" date="2016" name="Nat. Commun.">
        <title>Thousands of microbial genomes shed light on interconnected biogeochemical processes in an aquifer system.</title>
        <authorList>
            <person name="Anantharaman K."/>
            <person name="Brown C.T."/>
            <person name="Hug L.A."/>
            <person name="Sharon I."/>
            <person name="Castelle C.J."/>
            <person name="Probst A.J."/>
            <person name="Thomas B.C."/>
            <person name="Singh A."/>
            <person name="Wilkins M.J."/>
            <person name="Karaoz U."/>
            <person name="Brodie E.L."/>
            <person name="Williams K.H."/>
            <person name="Hubbard S.S."/>
            <person name="Banfield J.F."/>
        </authorList>
    </citation>
    <scope>NUCLEOTIDE SEQUENCE [LARGE SCALE GENOMIC DNA]</scope>
</reference>
<dbReference type="GO" id="GO:0003676">
    <property type="term" value="F:nucleic acid binding"/>
    <property type="evidence" value="ECO:0007669"/>
    <property type="project" value="InterPro"/>
</dbReference>
<dbReference type="EMBL" id="MHKY01000045">
    <property type="protein sequence ID" value="OGY98000.1"/>
    <property type="molecule type" value="Genomic_DNA"/>
</dbReference>
<organism evidence="2 3">
    <name type="scientific">Candidatus Liptonbacteria bacterium RIFCSPHIGHO2_12_FULL_60_13</name>
    <dbReference type="NCBI Taxonomy" id="1798648"/>
    <lineage>
        <taxon>Bacteria</taxon>
        <taxon>Candidatus Liptoniibacteriota</taxon>
    </lineage>
</organism>
<name>A0A1G2CBF8_9BACT</name>
<evidence type="ECO:0000313" key="3">
    <source>
        <dbReference type="Proteomes" id="UP000178796"/>
    </source>
</evidence>
<feature type="domain" description="YprB ribonuclease H-like" evidence="1">
    <location>
        <begin position="8"/>
        <end position="155"/>
    </location>
</feature>
<proteinExistence type="predicted"/>
<dbReference type="SUPFAM" id="SSF53098">
    <property type="entry name" value="Ribonuclease H-like"/>
    <property type="match status" value="1"/>
</dbReference>
<comment type="caution">
    <text evidence="2">The sequence shown here is derived from an EMBL/GenBank/DDBJ whole genome shotgun (WGS) entry which is preliminary data.</text>
</comment>
<accession>A0A1G2CBF8</accession>
<protein>
    <recommendedName>
        <fullName evidence="1">YprB ribonuclease H-like domain-containing protein</fullName>
    </recommendedName>
</protein>
<dbReference type="InterPro" id="IPR012337">
    <property type="entry name" value="RNaseH-like_sf"/>
</dbReference>
<evidence type="ECO:0000259" key="1">
    <source>
        <dbReference type="Pfam" id="PF13482"/>
    </source>
</evidence>